<dbReference type="PANTHER" id="PTHR47683:SF2">
    <property type="entry name" value="RNA-BINDING S4 DOMAIN-CONTAINING PROTEIN"/>
    <property type="match status" value="1"/>
</dbReference>
<dbReference type="SUPFAM" id="SSF55120">
    <property type="entry name" value="Pseudouridine synthase"/>
    <property type="match status" value="1"/>
</dbReference>
<organism evidence="3 4">
    <name type="scientific">Prorocentrum cordatum</name>
    <dbReference type="NCBI Taxonomy" id="2364126"/>
    <lineage>
        <taxon>Eukaryota</taxon>
        <taxon>Sar</taxon>
        <taxon>Alveolata</taxon>
        <taxon>Dinophyceae</taxon>
        <taxon>Prorocentrales</taxon>
        <taxon>Prorocentraceae</taxon>
        <taxon>Prorocentrum</taxon>
    </lineage>
</organism>
<evidence type="ECO:0000259" key="2">
    <source>
        <dbReference type="Pfam" id="PF00849"/>
    </source>
</evidence>
<evidence type="ECO:0000313" key="3">
    <source>
        <dbReference type="EMBL" id="CAK0821357.1"/>
    </source>
</evidence>
<dbReference type="Gene3D" id="3.30.70.1560">
    <property type="entry name" value="Alpha-L RNA-binding motif"/>
    <property type="match status" value="1"/>
</dbReference>
<dbReference type="InterPro" id="IPR006145">
    <property type="entry name" value="PsdUridine_synth_RsuA/RluA"/>
</dbReference>
<name>A0ABN9RWA0_9DINO</name>
<reference evidence="3" key="1">
    <citation type="submission" date="2023-10" db="EMBL/GenBank/DDBJ databases">
        <authorList>
            <person name="Chen Y."/>
            <person name="Shah S."/>
            <person name="Dougan E. K."/>
            <person name="Thang M."/>
            <person name="Chan C."/>
        </authorList>
    </citation>
    <scope>NUCLEOTIDE SEQUENCE [LARGE SCALE GENOMIC DNA]</scope>
</reference>
<sequence length="187" mass="20618">MVGRLDGDSEGLLVTSDGTFTRFLCEKEVRLEKEYVALVHCPDGAPPQEELMRRLCEGVDIADGQATAVAAEVVDFDGRFARMRIVVTEGRFHMVRRMVRAIGYRCLQLFRTHVGGISGAELGPRSLQAAAREAWHPEPPLIAPAVRGDPRSLRPGEYADVSPEEVAHVYRLGLGWLDAKVPVAGRR</sequence>
<dbReference type="InterPro" id="IPR020094">
    <property type="entry name" value="TruA/RsuA/RluB/E/F_N"/>
</dbReference>
<feature type="domain" description="Pseudouridine synthase RsuA/RluA-like" evidence="2">
    <location>
        <begin position="1"/>
        <end position="100"/>
    </location>
</feature>
<proteinExistence type="predicted"/>
<comment type="caution">
    <text evidence="3">The sequence shown here is derived from an EMBL/GenBank/DDBJ whole genome shotgun (WGS) entry which is preliminary data.</text>
</comment>
<accession>A0ABN9RWA0</accession>
<dbReference type="Gene3D" id="3.30.70.580">
    <property type="entry name" value="Pseudouridine synthase I, catalytic domain, N-terminal subdomain"/>
    <property type="match status" value="1"/>
</dbReference>
<evidence type="ECO:0000313" key="4">
    <source>
        <dbReference type="Proteomes" id="UP001189429"/>
    </source>
</evidence>
<dbReference type="PANTHER" id="PTHR47683">
    <property type="entry name" value="PSEUDOURIDINE SYNTHASE FAMILY PROTEIN-RELATED"/>
    <property type="match status" value="1"/>
</dbReference>
<keyword evidence="4" id="KW-1185">Reference proteome</keyword>
<dbReference type="EMBL" id="CAUYUJ010007613">
    <property type="protein sequence ID" value="CAK0821357.1"/>
    <property type="molecule type" value="Genomic_DNA"/>
</dbReference>
<dbReference type="Pfam" id="PF00849">
    <property type="entry name" value="PseudoU_synth_2"/>
    <property type="match status" value="1"/>
</dbReference>
<evidence type="ECO:0000256" key="1">
    <source>
        <dbReference type="ARBA" id="ARBA00023235"/>
    </source>
</evidence>
<gene>
    <name evidence="3" type="ORF">PCOR1329_LOCUS22702</name>
</gene>
<dbReference type="Proteomes" id="UP001189429">
    <property type="component" value="Unassembled WGS sequence"/>
</dbReference>
<keyword evidence="1" id="KW-0413">Isomerase</keyword>
<protein>
    <recommendedName>
        <fullName evidence="2">Pseudouridine synthase RsuA/RluA-like domain-containing protein</fullName>
    </recommendedName>
</protein>
<dbReference type="InterPro" id="IPR050343">
    <property type="entry name" value="RsuA_PseudoU_synthase"/>
</dbReference>
<dbReference type="InterPro" id="IPR042092">
    <property type="entry name" value="PsdUridine_s_RsuA/RluB/E/F_cat"/>
</dbReference>
<dbReference type="InterPro" id="IPR020103">
    <property type="entry name" value="PsdUridine_synth_cat_dom_sf"/>
</dbReference>